<dbReference type="PROSITE" id="PS50240">
    <property type="entry name" value="TRYPSIN_DOM"/>
    <property type="match status" value="1"/>
</dbReference>
<dbReference type="PANTHER" id="PTHR24276">
    <property type="entry name" value="POLYSERASE-RELATED"/>
    <property type="match status" value="1"/>
</dbReference>
<evidence type="ECO:0000256" key="2">
    <source>
        <dbReference type="ARBA" id="ARBA00022670"/>
    </source>
</evidence>
<evidence type="ECO:0000259" key="7">
    <source>
        <dbReference type="PROSITE" id="PS50240"/>
    </source>
</evidence>
<keyword evidence="4" id="KW-0720">Serine protease</keyword>
<proteinExistence type="inferred from homology"/>
<evidence type="ECO:0000256" key="3">
    <source>
        <dbReference type="ARBA" id="ARBA00022801"/>
    </source>
</evidence>
<comment type="similarity">
    <text evidence="1">Belongs to the peptidase S1 family.</text>
</comment>
<keyword evidence="8" id="KW-1185">Reference proteome</keyword>
<dbReference type="InterPro" id="IPR043504">
    <property type="entry name" value="Peptidase_S1_PA_chymotrypsin"/>
</dbReference>
<dbReference type="PANTHER" id="PTHR24276:SF98">
    <property type="entry name" value="FI18310P1-RELATED"/>
    <property type="match status" value="1"/>
</dbReference>
<gene>
    <name evidence="9" type="primary">LOC105360138</name>
</gene>
<dbReference type="SMART" id="SM00020">
    <property type="entry name" value="Tryp_SPc"/>
    <property type="match status" value="1"/>
</dbReference>
<keyword evidence="3" id="KW-0378">Hydrolase</keyword>
<organism evidence="8 9">
    <name type="scientific">Ceratosolen solmsi marchali</name>
    <dbReference type="NCBI Taxonomy" id="326594"/>
    <lineage>
        <taxon>Eukaryota</taxon>
        <taxon>Metazoa</taxon>
        <taxon>Ecdysozoa</taxon>
        <taxon>Arthropoda</taxon>
        <taxon>Hexapoda</taxon>
        <taxon>Insecta</taxon>
        <taxon>Pterygota</taxon>
        <taxon>Neoptera</taxon>
        <taxon>Endopterygota</taxon>
        <taxon>Hymenoptera</taxon>
        <taxon>Apocrita</taxon>
        <taxon>Proctotrupomorpha</taxon>
        <taxon>Chalcidoidea</taxon>
        <taxon>Agaonidae</taxon>
        <taxon>Agaoninae</taxon>
        <taxon>Ceratosolen</taxon>
    </lineage>
</organism>
<name>A0AAJ6YCC1_9HYME</name>
<dbReference type="GO" id="GO:0006508">
    <property type="term" value="P:proteolysis"/>
    <property type="evidence" value="ECO:0007669"/>
    <property type="project" value="UniProtKB-KW"/>
</dbReference>
<feature type="chain" id="PRO_5042565107" evidence="6">
    <location>
        <begin position="20"/>
        <end position="278"/>
    </location>
</feature>
<keyword evidence="5" id="KW-1015">Disulfide bond</keyword>
<evidence type="ECO:0000256" key="6">
    <source>
        <dbReference type="SAM" id="SignalP"/>
    </source>
</evidence>
<keyword evidence="6" id="KW-0732">Signal</keyword>
<dbReference type="Gene3D" id="2.40.10.10">
    <property type="entry name" value="Trypsin-like serine proteases"/>
    <property type="match status" value="1"/>
</dbReference>
<dbReference type="InterPro" id="IPR001254">
    <property type="entry name" value="Trypsin_dom"/>
</dbReference>
<accession>A0AAJ6YCC1</accession>
<dbReference type="InterPro" id="IPR009003">
    <property type="entry name" value="Peptidase_S1_PA"/>
</dbReference>
<dbReference type="InterPro" id="IPR050430">
    <property type="entry name" value="Peptidase_S1"/>
</dbReference>
<evidence type="ECO:0000256" key="4">
    <source>
        <dbReference type="ARBA" id="ARBA00022825"/>
    </source>
</evidence>
<evidence type="ECO:0000256" key="5">
    <source>
        <dbReference type="ARBA" id="ARBA00023157"/>
    </source>
</evidence>
<dbReference type="Pfam" id="PF00089">
    <property type="entry name" value="Trypsin"/>
    <property type="match status" value="1"/>
</dbReference>
<sequence length="278" mass="32112">MAFNIFLLLAVFTIICTQCNLPTVNAMIGPNVRVAHEREFPFIVAIKHINLENPMPIRDHICTAAMISKVHVLSAAQCTENRIIANTAILYGSNALIFAEEYRIRWWINFNQWTILKHRPLVNLDNDIVIIKLTREIEGDFQPAQLWPLPNNDITAQYVHLAGWGMTERRVLSLSLLTDSTVIITNNACEHHIRRETGRIFHIHERHFCSLGITFTLLQRGDFGGPVLYCNKIVGINKQVLPEARRELNNQKINIHTSIHFYREFIEDVNNDHFNWEG</sequence>
<dbReference type="GO" id="GO:0004252">
    <property type="term" value="F:serine-type endopeptidase activity"/>
    <property type="evidence" value="ECO:0007669"/>
    <property type="project" value="InterPro"/>
</dbReference>
<dbReference type="SUPFAM" id="SSF50494">
    <property type="entry name" value="Trypsin-like serine proteases"/>
    <property type="match status" value="1"/>
</dbReference>
<evidence type="ECO:0000256" key="1">
    <source>
        <dbReference type="ARBA" id="ARBA00007664"/>
    </source>
</evidence>
<reference evidence="9" key="1">
    <citation type="submission" date="2025-08" db="UniProtKB">
        <authorList>
            <consortium name="RefSeq"/>
        </authorList>
    </citation>
    <scope>IDENTIFICATION</scope>
</reference>
<dbReference type="AlphaFoldDB" id="A0AAJ6YCC1"/>
<dbReference type="Proteomes" id="UP000695007">
    <property type="component" value="Unplaced"/>
</dbReference>
<dbReference type="GeneID" id="105360138"/>
<feature type="domain" description="Peptidase S1" evidence="7">
    <location>
        <begin position="27"/>
        <end position="278"/>
    </location>
</feature>
<dbReference type="KEGG" id="csol:105360138"/>
<evidence type="ECO:0000313" key="9">
    <source>
        <dbReference type="RefSeq" id="XP_011495241.1"/>
    </source>
</evidence>
<feature type="signal peptide" evidence="6">
    <location>
        <begin position="1"/>
        <end position="19"/>
    </location>
</feature>
<protein>
    <submittedName>
        <fullName evidence="9">Azurocidin-like</fullName>
    </submittedName>
</protein>
<dbReference type="InterPro" id="IPR001314">
    <property type="entry name" value="Peptidase_S1A"/>
</dbReference>
<evidence type="ECO:0000313" key="8">
    <source>
        <dbReference type="Proteomes" id="UP000695007"/>
    </source>
</evidence>
<dbReference type="PRINTS" id="PR00722">
    <property type="entry name" value="CHYMOTRYPSIN"/>
</dbReference>
<keyword evidence="2" id="KW-0645">Protease</keyword>
<dbReference type="RefSeq" id="XP_011495241.1">
    <property type="nucleotide sequence ID" value="XM_011496939.1"/>
</dbReference>